<reference evidence="6 8" key="2">
    <citation type="journal article" date="2018" name="Plant J.">
        <title>The Physcomitrella patens chromosome-scale assembly reveals moss genome structure and evolution.</title>
        <authorList>
            <person name="Lang D."/>
            <person name="Ullrich K.K."/>
            <person name="Murat F."/>
            <person name="Fuchs J."/>
            <person name="Jenkins J."/>
            <person name="Haas F.B."/>
            <person name="Piednoel M."/>
            <person name="Gundlach H."/>
            <person name="Van Bel M."/>
            <person name="Meyberg R."/>
            <person name="Vives C."/>
            <person name="Morata J."/>
            <person name="Symeonidi A."/>
            <person name="Hiss M."/>
            <person name="Muchero W."/>
            <person name="Kamisugi Y."/>
            <person name="Saleh O."/>
            <person name="Blanc G."/>
            <person name="Decker E.L."/>
            <person name="van Gessel N."/>
            <person name="Grimwood J."/>
            <person name="Hayes R.D."/>
            <person name="Graham S.W."/>
            <person name="Gunter L.E."/>
            <person name="McDaniel S.F."/>
            <person name="Hoernstein S.N.W."/>
            <person name="Larsson A."/>
            <person name="Li F.W."/>
            <person name="Perroud P.F."/>
            <person name="Phillips J."/>
            <person name="Ranjan P."/>
            <person name="Rokshar D.S."/>
            <person name="Rothfels C.J."/>
            <person name="Schneider L."/>
            <person name="Shu S."/>
            <person name="Stevenson D.W."/>
            <person name="Thummler F."/>
            <person name="Tillich M."/>
            <person name="Villarreal Aguilar J.C."/>
            <person name="Widiez T."/>
            <person name="Wong G.K."/>
            <person name="Wymore A."/>
            <person name="Zhang Y."/>
            <person name="Zimmer A.D."/>
            <person name="Quatrano R.S."/>
            <person name="Mayer K.F.X."/>
            <person name="Goodstein D."/>
            <person name="Casacuberta J.M."/>
            <person name="Vandepoele K."/>
            <person name="Reski R."/>
            <person name="Cuming A.C."/>
            <person name="Tuskan G.A."/>
            <person name="Maumus F."/>
            <person name="Salse J."/>
            <person name="Schmutz J."/>
            <person name="Rensing S.A."/>
        </authorList>
    </citation>
    <scope>NUCLEOTIDE SEQUENCE [LARGE SCALE GENOMIC DNA]</scope>
    <source>
        <strain evidence="7 8">cv. Gransden 2004</strain>
    </source>
</reference>
<dbReference type="FunFam" id="3.30.70.330:FF:000364">
    <property type="entry name" value="heterogeneous nuclear ribonucleoprotein 1"/>
    <property type="match status" value="1"/>
</dbReference>
<reference evidence="6 8" key="1">
    <citation type="journal article" date="2008" name="Science">
        <title>The Physcomitrella genome reveals evolutionary insights into the conquest of land by plants.</title>
        <authorList>
            <person name="Rensing S."/>
            <person name="Lang D."/>
            <person name="Zimmer A."/>
            <person name="Terry A."/>
            <person name="Salamov A."/>
            <person name="Shapiro H."/>
            <person name="Nishiyama T."/>
            <person name="Perroud P.-F."/>
            <person name="Lindquist E."/>
            <person name="Kamisugi Y."/>
            <person name="Tanahashi T."/>
            <person name="Sakakibara K."/>
            <person name="Fujita T."/>
            <person name="Oishi K."/>
            <person name="Shin-I T."/>
            <person name="Kuroki Y."/>
            <person name="Toyoda A."/>
            <person name="Suzuki Y."/>
            <person name="Hashimoto A."/>
            <person name="Yamaguchi K."/>
            <person name="Sugano A."/>
            <person name="Kohara Y."/>
            <person name="Fujiyama A."/>
            <person name="Anterola A."/>
            <person name="Aoki S."/>
            <person name="Ashton N."/>
            <person name="Barbazuk W.B."/>
            <person name="Barker E."/>
            <person name="Bennetzen J."/>
            <person name="Bezanilla M."/>
            <person name="Blankenship R."/>
            <person name="Cho S.H."/>
            <person name="Dutcher S."/>
            <person name="Estelle M."/>
            <person name="Fawcett J.A."/>
            <person name="Gundlach H."/>
            <person name="Hanada K."/>
            <person name="Heyl A."/>
            <person name="Hicks K.A."/>
            <person name="Hugh J."/>
            <person name="Lohr M."/>
            <person name="Mayer K."/>
            <person name="Melkozernov A."/>
            <person name="Murata T."/>
            <person name="Nelson D."/>
            <person name="Pils B."/>
            <person name="Prigge M."/>
            <person name="Reiss B."/>
            <person name="Renner T."/>
            <person name="Rombauts S."/>
            <person name="Rushton P."/>
            <person name="Sanderfoot A."/>
            <person name="Schween G."/>
            <person name="Shiu S.-H."/>
            <person name="Stueber K."/>
            <person name="Theodoulou F.L."/>
            <person name="Tu H."/>
            <person name="Van de Peer Y."/>
            <person name="Verrier P.J."/>
            <person name="Waters E."/>
            <person name="Wood A."/>
            <person name="Yang L."/>
            <person name="Cove D."/>
            <person name="Cuming A."/>
            <person name="Hasebe M."/>
            <person name="Lucas S."/>
            <person name="Mishler D.B."/>
            <person name="Reski R."/>
            <person name="Grigoriev I."/>
            <person name="Quatrano R.S."/>
            <person name="Boore J.L."/>
        </authorList>
    </citation>
    <scope>NUCLEOTIDE SEQUENCE [LARGE SCALE GENOMIC DNA]</scope>
    <source>
        <strain evidence="7 8">cv. Gransden 2004</strain>
    </source>
</reference>
<dbReference type="Gramene" id="Pp3c13_13860V3.1">
    <property type="protein sequence ID" value="Pp3c13_13860V3.1"/>
    <property type="gene ID" value="Pp3c13_13860"/>
</dbReference>
<dbReference type="FunFam" id="3.30.70.330:FF:001502">
    <property type="entry name" value="Predicted protein"/>
    <property type="match status" value="1"/>
</dbReference>
<dbReference type="Gramene" id="Pp3c13_13860V3.6">
    <property type="protein sequence ID" value="Pp3c13_13860V3.6"/>
    <property type="gene ID" value="Pp3c13_13860"/>
</dbReference>
<dbReference type="Proteomes" id="UP000006727">
    <property type="component" value="Chromosome 13"/>
</dbReference>
<dbReference type="Gramene" id="Pp3c13_13860V3.9">
    <property type="protein sequence ID" value="Pp3c13_13860V3.9"/>
    <property type="gene ID" value="Pp3c13_13860"/>
</dbReference>
<dbReference type="FunFam" id="3.30.70.330:FF:000519">
    <property type="entry name" value="heterogeneous nuclear ribonucleoprotein 1"/>
    <property type="match status" value="1"/>
</dbReference>
<name>A0A2K1JLT7_PHYPA</name>
<dbReference type="SMART" id="SM00360">
    <property type="entry name" value="RRM"/>
    <property type="match status" value="3"/>
</dbReference>
<dbReference type="STRING" id="3218.A0A2K1JLT7"/>
<dbReference type="PaxDb" id="3218-PP1S5_24V6.1"/>
<dbReference type="PANTHER" id="PTHR48032:SF6">
    <property type="entry name" value="RNA-BINDING (RRM_RBD_RNP MOTIFS) FAMILY PROTEIN"/>
    <property type="match status" value="1"/>
</dbReference>
<feature type="domain" description="RRM" evidence="5">
    <location>
        <begin position="103"/>
        <end position="179"/>
    </location>
</feature>
<dbReference type="EnsemblPlants" id="Pp3c13_13860V3.3">
    <property type="protein sequence ID" value="Pp3c13_13860V3.3"/>
    <property type="gene ID" value="Pp3c13_13860"/>
</dbReference>
<dbReference type="GO" id="GO:0003723">
    <property type="term" value="F:RNA binding"/>
    <property type="evidence" value="ECO:0007669"/>
    <property type="project" value="UniProtKB-UniRule"/>
</dbReference>
<sequence>MAHNSGEHGMNLGSRKLVVLGIPWDVDTEGLRQYMLKFGELDDVIVMKDRGTGRSRGFGYVTFATVEDAKKTVSTQHSLNGRMLEVKVATPKEEMKPPAKKITRVFVARIPPSVTDEAFRSYFEKYGTLTDAYMPKDQGSKAHRGIGFVTFEIPESVDRLMNETHELGGSTIAVDRATPKEDGVKTWGRGFHGGNQNSGSNAGSGSYGAYGVYTNTARFGGLGGGFGAYDYPGSGFGSDLGPSGGLSSAYGGGNSWPPAPSGAGYGGPGLGISGGVSGSFGSGGPPVPPLRGLGTKIFVGRLPPEANAEDLRRYFNNFGRISDVYVPKDAKKTSHRGFGFVTFSDEGAAERVALRNHEILGHQIAVDRAAPQDEVANVPYMSGFGGVGSFSGGAGGPMRGGNAPLLGSGYGSLPGNLDFNSGWGAYGGVGGLPSGLDSGLSGGHRSSRSEPRYRPY</sequence>
<dbReference type="Gene3D" id="3.30.70.330">
    <property type="match status" value="3"/>
</dbReference>
<dbReference type="InterPro" id="IPR000504">
    <property type="entry name" value="RRM_dom"/>
</dbReference>
<proteinExistence type="predicted"/>
<evidence type="ECO:0000256" key="1">
    <source>
        <dbReference type="ARBA" id="ARBA00022737"/>
    </source>
</evidence>
<keyword evidence="2 3" id="KW-0694">RNA-binding</keyword>
<evidence type="ECO:0000256" key="2">
    <source>
        <dbReference type="ARBA" id="ARBA00022884"/>
    </source>
</evidence>
<feature type="compositionally biased region" description="Basic and acidic residues" evidence="4">
    <location>
        <begin position="447"/>
        <end position="456"/>
    </location>
</feature>
<feature type="region of interest" description="Disordered" evidence="4">
    <location>
        <begin position="437"/>
        <end position="456"/>
    </location>
</feature>
<dbReference type="InterPro" id="IPR035979">
    <property type="entry name" value="RBD_domain_sf"/>
</dbReference>
<dbReference type="EnsemblPlants" id="Pp3c13_13860V3.5">
    <property type="protein sequence ID" value="Pp3c13_13860V3.5"/>
    <property type="gene ID" value="Pp3c13_13860"/>
</dbReference>
<dbReference type="EnsemblPlants" id="Pp3c13_13860V3.2">
    <property type="protein sequence ID" value="Pp3c13_13860V3.2"/>
    <property type="gene ID" value="Pp3c13_13860"/>
</dbReference>
<dbReference type="RefSeq" id="XP_024393112.1">
    <property type="nucleotide sequence ID" value="XM_024537344.2"/>
</dbReference>
<evidence type="ECO:0000313" key="6">
    <source>
        <dbReference type="EMBL" id="PNR42501.1"/>
    </source>
</evidence>
<dbReference type="Gramene" id="Pp3c13_13860V3.4">
    <property type="protein sequence ID" value="Pp3c13_13860V3.4"/>
    <property type="gene ID" value="Pp3c13_13860"/>
</dbReference>
<reference evidence="7" key="3">
    <citation type="submission" date="2020-12" db="UniProtKB">
        <authorList>
            <consortium name="EnsemblPlants"/>
        </authorList>
    </citation>
    <scope>IDENTIFICATION</scope>
</reference>
<dbReference type="EnsemblPlants" id="Pp3c13_13860V3.6">
    <property type="protein sequence ID" value="Pp3c13_13860V3.6"/>
    <property type="gene ID" value="Pp3c13_13860"/>
</dbReference>
<dbReference type="OMA" id="PHEICGH"/>
<dbReference type="InterPro" id="IPR012677">
    <property type="entry name" value="Nucleotide-bd_a/b_plait_sf"/>
</dbReference>
<dbReference type="EnsemblPlants" id="Pp3c13_13860V3.1">
    <property type="protein sequence ID" value="Pp3c13_13860V3.1"/>
    <property type="gene ID" value="Pp3c13_13860"/>
</dbReference>
<accession>A0A2K1JLT7</accession>
<dbReference type="PANTHER" id="PTHR48032">
    <property type="entry name" value="RNA-BINDING PROTEIN MUSASHI HOMOLOG RBP6"/>
    <property type="match status" value="1"/>
</dbReference>
<dbReference type="SUPFAM" id="SSF54928">
    <property type="entry name" value="RNA-binding domain, RBD"/>
    <property type="match status" value="3"/>
</dbReference>
<evidence type="ECO:0000313" key="7">
    <source>
        <dbReference type="EnsemblPlants" id="Pp3c13_13860V3.1"/>
    </source>
</evidence>
<dbReference type="OrthoDB" id="1875751at2759"/>
<keyword evidence="8" id="KW-1185">Reference proteome</keyword>
<evidence type="ECO:0000256" key="3">
    <source>
        <dbReference type="PROSITE-ProRule" id="PRU00176"/>
    </source>
</evidence>
<protein>
    <recommendedName>
        <fullName evidence="5">RRM domain-containing protein</fullName>
    </recommendedName>
</protein>
<gene>
    <name evidence="7" type="primary">LOC112290721</name>
    <name evidence="6" type="ORF">PHYPA_017331</name>
</gene>
<keyword evidence="1" id="KW-0677">Repeat</keyword>
<dbReference type="Gramene" id="Pp3c13_13860V3.5">
    <property type="protein sequence ID" value="Pp3c13_13860V3.5"/>
    <property type="gene ID" value="Pp3c13_13860"/>
</dbReference>
<dbReference type="EMBL" id="ABEU02000013">
    <property type="protein sequence ID" value="PNR42501.1"/>
    <property type="molecule type" value="Genomic_DNA"/>
</dbReference>
<dbReference type="Gramene" id="Pp3c13_13860V3.2">
    <property type="protein sequence ID" value="Pp3c13_13860V3.2"/>
    <property type="gene ID" value="Pp3c13_13860"/>
</dbReference>
<dbReference type="EnsemblPlants" id="Pp3c13_13860V3.4">
    <property type="protein sequence ID" value="Pp3c13_13860V3.4"/>
    <property type="gene ID" value="Pp3c13_13860"/>
</dbReference>
<feature type="domain" description="RRM" evidence="5">
    <location>
        <begin position="15"/>
        <end position="93"/>
    </location>
</feature>
<evidence type="ECO:0000259" key="5">
    <source>
        <dbReference type="PROSITE" id="PS50102"/>
    </source>
</evidence>
<dbReference type="AlphaFoldDB" id="A0A2K1JLT7"/>
<evidence type="ECO:0000313" key="8">
    <source>
        <dbReference type="Proteomes" id="UP000006727"/>
    </source>
</evidence>
<organism evidence="6">
    <name type="scientific">Physcomitrium patens</name>
    <name type="common">Spreading-leaved earth moss</name>
    <name type="synonym">Physcomitrella patens</name>
    <dbReference type="NCBI Taxonomy" id="3218"/>
    <lineage>
        <taxon>Eukaryota</taxon>
        <taxon>Viridiplantae</taxon>
        <taxon>Streptophyta</taxon>
        <taxon>Embryophyta</taxon>
        <taxon>Bryophyta</taxon>
        <taxon>Bryophytina</taxon>
        <taxon>Bryopsida</taxon>
        <taxon>Funariidae</taxon>
        <taxon>Funariales</taxon>
        <taxon>Funariaceae</taxon>
        <taxon>Physcomitrium</taxon>
    </lineage>
</organism>
<evidence type="ECO:0000256" key="4">
    <source>
        <dbReference type="SAM" id="MobiDB-lite"/>
    </source>
</evidence>
<dbReference type="PROSITE" id="PS50102">
    <property type="entry name" value="RRM"/>
    <property type="match status" value="3"/>
</dbReference>
<dbReference type="Gramene" id="Pp3c13_13860V3.3">
    <property type="protein sequence ID" value="Pp3c13_13860V3.3"/>
    <property type="gene ID" value="Pp3c13_13860"/>
</dbReference>
<dbReference type="GeneID" id="112290721"/>
<dbReference type="Pfam" id="PF00076">
    <property type="entry name" value="RRM_1"/>
    <property type="match status" value="3"/>
</dbReference>
<feature type="domain" description="RRM" evidence="5">
    <location>
        <begin position="295"/>
        <end position="371"/>
    </location>
</feature>
<dbReference type="EnsemblPlants" id="Pp3c13_13860V3.9">
    <property type="protein sequence ID" value="Pp3c13_13860V3.9"/>
    <property type="gene ID" value="Pp3c13_13860"/>
</dbReference>